<dbReference type="EMBL" id="JAKLTQ010000011">
    <property type="protein sequence ID" value="MCG2623178.1"/>
    <property type="molecule type" value="Genomic_DNA"/>
</dbReference>
<dbReference type="InterPro" id="IPR017938">
    <property type="entry name" value="Riboflavin_synthase-like_b-brl"/>
</dbReference>
<evidence type="ECO:0000256" key="3">
    <source>
        <dbReference type="ARBA" id="ARBA00012229"/>
    </source>
</evidence>
<name>A0ABS9L9I5_9MICC</name>
<dbReference type="InterPro" id="IPR009050">
    <property type="entry name" value="Globin-like_sf"/>
</dbReference>
<accession>A0ABS9L9I5</accession>
<dbReference type="Pfam" id="PF00970">
    <property type="entry name" value="FAD_binding_6"/>
    <property type="match status" value="1"/>
</dbReference>
<keyword evidence="14" id="KW-0813">Transport</keyword>
<evidence type="ECO:0000259" key="16">
    <source>
        <dbReference type="PROSITE" id="PS01033"/>
    </source>
</evidence>
<keyword evidence="6" id="KW-0001">2Fe-2S</keyword>
<evidence type="ECO:0000313" key="18">
    <source>
        <dbReference type="EMBL" id="MCG2623178.1"/>
    </source>
</evidence>
<evidence type="ECO:0000256" key="7">
    <source>
        <dbReference type="ARBA" id="ARBA00022723"/>
    </source>
</evidence>
<comment type="similarity">
    <text evidence="2">In the C-terminal section; belongs to the flavoprotein pyridine nucleotide cytochrome reductase family.</text>
</comment>
<comment type="catalytic activity">
    <reaction evidence="13">
        <text>2 nitric oxide + NADPH + 2 O2 = 2 nitrate + NADP(+) + H(+)</text>
        <dbReference type="Rhea" id="RHEA:19465"/>
        <dbReference type="ChEBI" id="CHEBI:15378"/>
        <dbReference type="ChEBI" id="CHEBI:15379"/>
        <dbReference type="ChEBI" id="CHEBI:16480"/>
        <dbReference type="ChEBI" id="CHEBI:17632"/>
        <dbReference type="ChEBI" id="CHEBI:57783"/>
        <dbReference type="ChEBI" id="CHEBI:58349"/>
        <dbReference type="EC" id="1.14.12.17"/>
    </reaction>
</comment>
<protein>
    <recommendedName>
        <fullName evidence="3">nitric oxide dioxygenase</fullName>
        <ecNumber evidence="3">1.14.12.17</ecNumber>
    </recommendedName>
</protein>
<evidence type="ECO:0000259" key="17">
    <source>
        <dbReference type="PROSITE" id="PS51384"/>
    </source>
</evidence>
<comment type="catalytic activity">
    <reaction evidence="12">
        <text>2 nitric oxide + NADH + 2 O2 = 2 nitrate + NAD(+) + H(+)</text>
        <dbReference type="Rhea" id="RHEA:19469"/>
        <dbReference type="ChEBI" id="CHEBI:15378"/>
        <dbReference type="ChEBI" id="CHEBI:15379"/>
        <dbReference type="ChEBI" id="CHEBI:16480"/>
        <dbReference type="ChEBI" id="CHEBI:17632"/>
        <dbReference type="ChEBI" id="CHEBI:57540"/>
        <dbReference type="ChEBI" id="CHEBI:57945"/>
        <dbReference type="EC" id="1.14.12.17"/>
    </reaction>
</comment>
<comment type="cofactor">
    <cofactor evidence="1">
        <name>heme b</name>
        <dbReference type="ChEBI" id="CHEBI:60344"/>
    </cofactor>
</comment>
<dbReference type="PANTHER" id="PTHR43396">
    <property type="entry name" value="FLAVOHEMOPROTEIN"/>
    <property type="match status" value="1"/>
</dbReference>
<dbReference type="PROSITE" id="PS51384">
    <property type="entry name" value="FAD_FR"/>
    <property type="match status" value="1"/>
</dbReference>
<dbReference type="InterPro" id="IPR008333">
    <property type="entry name" value="Cbr1-like_FAD-bd_dom"/>
</dbReference>
<dbReference type="EC" id="1.14.12.17" evidence="3"/>
<evidence type="ECO:0000256" key="1">
    <source>
        <dbReference type="ARBA" id="ARBA00001970"/>
    </source>
</evidence>
<evidence type="ECO:0000256" key="10">
    <source>
        <dbReference type="ARBA" id="ARBA00023014"/>
    </source>
</evidence>
<evidence type="ECO:0000256" key="13">
    <source>
        <dbReference type="ARBA" id="ARBA00049433"/>
    </source>
</evidence>
<feature type="domain" description="FAD-binding FR-type" evidence="17">
    <location>
        <begin position="165"/>
        <end position="268"/>
    </location>
</feature>
<evidence type="ECO:0000256" key="12">
    <source>
        <dbReference type="ARBA" id="ARBA00048649"/>
    </source>
</evidence>
<dbReference type="SUPFAM" id="SSF52343">
    <property type="entry name" value="Ferredoxin reductase-like, C-terminal NADP-linked domain"/>
    <property type="match status" value="1"/>
</dbReference>
<keyword evidence="7" id="KW-0479">Metal-binding</keyword>
<dbReference type="PANTHER" id="PTHR43396:SF3">
    <property type="entry name" value="FLAVOHEMOPROTEIN"/>
    <property type="match status" value="1"/>
</dbReference>
<organism evidence="18 19">
    <name type="scientific">Arthrobacter hankyongi</name>
    <dbReference type="NCBI Taxonomy" id="2904801"/>
    <lineage>
        <taxon>Bacteria</taxon>
        <taxon>Bacillati</taxon>
        <taxon>Actinomycetota</taxon>
        <taxon>Actinomycetes</taxon>
        <taxon>Micrococcales</taxon>
        <taxon>Micrococcaceae</taxon>
        <taxon>Arthrobacter</taxon>
    </lineage>
</organism>
<dbReference type="InterPro" id="IPR017927">
    <property type="entry name" value="FAD-bd_FR_type"/>
</dbReference>
<dbReference type="Gene3D" id="2.40.30.10">
    <property type="entry name" value="Translation factors"/>
    <property type="match status" value="1"/>
</dbReference>
<dbReference type="InterPro" id="IPR000971">
    <property type="entry name" value="Globin"/>
</dbReference>
<keyword evidence="9" id="KW-0408">Iron</keyword>
<dbReference type="PRINTS" id="PR00410">
    <property type="entry name" value="PHEHYDRXLASE"/>
</dbReference>
<evidence type="ECO:0000256" key="14">
    <source>
        <dbReference type="RuleBase" id="RU000356"/>
    </source>
</evidence>
<keyword evidence="4 14" id="KW-0349">Heme</keyword>
<evidence type="ECO:0000313" key="19">
    <source>
        <dbReference type="Proteomes" id="UP001165368"/>
    </source>
</evidence>
<proteinExistence type="inferred from homology"/>
<feature type="region of interest" description="Disordered" evidence="15">
    <location>
        <begin position="44"/>
        <end position="63"/>
    </location>
</feature>
<evidence type="ECO:0000256" key="9">
    <source>
        <dbReference type="ARBA" id="ARBA00023004"/>
    </source>
</evidence>
<evidence type="ECO:0000256" key="5">
    <source>
        <dbReference type="ARBA" id="ARBA00022621"/>
    </source>
</evidence>
<dbReference type="PROSITE" id="PS01033">
    <property type="entry name" value="GLOBIN"/>
    <property type="match status" value="1"/>
</dbReference>
<dbReference type="SUPFAM" id="SSF46458">
    <property type="entry name" value="Globin-like"/>
    <property type="match status" value="1"/>
</dbReference>
<comment type="caution">
    <text evidence="18">The sequence shown here is derived from an EMBL/GenBank/DDBJ whole genome shotgun (WGS) entry which is preliminary data.</text>
</comment>
<keyword evidence="11" id="KW-0520">NAD</keyword>
<dbReference type="InterPro" id="IPR039261">
    <property type="entry name" value="FNR_nucleotide-bd"/>
</dbReference>
<evidence type="ECO:0000256" key="8">
    <source>
        <dbReference type="ARBA" id="ARBA00022857"/>
    </source>
</evidence>
<evidence type="ECO:0000256" key="15">
    <source>
        <dbReference type="SAM" id="MobiDB-lite"/>
    </source>
</evidence>
<keyword evidence="5 14" id="KW-0561">Oxygen transport</keyword>
<dbReference type="Proteomes" id="UP001165368">
    <property type="component" value="Unassembled WGS sequence"/>
</dbReference>
<comment type="similarity">
    <text evidence="14">Belongs to the globin family.</text>
</comment>
<evidence type="ECO:0000256" key="4">
    <source>
        <dbReference type="ARBA" id="ARBA00022617"/>
    </source>
</evidence>
<evidence type="ECO:0000256" key="6">
    <source>
        <dbReference type="ARBA" id="ARBA00022714"/>
    </source>
</evidence>
<dbReference type="Gene3D" id="1.10.490.10">
    <property type="entry name" value="Globins"/>
    <property type="match status" value="1"/>
</dbReference>
<dbReference type="SUPFAM" id="SSF63380">
    <property type="entry name" value="Riboflavin synthase domain-like"/>
    <property type="match status" value="1"/>
</dbReference>
<dbReference type="InterPro" id="IPR012292">
    <property type="entry name" value="Globin/Proto"/>
</dbReference>
<gene>
    <name evidence="18" type="ORF">LVY72_14865</name>
</gene>
<dbReference type="CDD" id="cd06184">
    <property type="entry name" value="flavohem_like_fad_nad_binding"/>
    <property type="match status" value="1"/>
</dbReference>
<dbReference type="Pfam" id="PF00042">
    <property type="entry name" value="Globin"/>
    <property type="match status" value="1"/>
</dbReference>
<dbReference type="RefSeq" id="WP_237822222.1">
    <property type="nucleotide sequence ID" value="NZ_JAKLTQ010000011.1"/>
</dbReference>
<feature type="domain" description="Globin" evidence="16">
    <location>
        <begin position="1"/>
        <end position="155"/>
    </location>
</feature>
<keyword evidence="10" id="KW-0411">Iron-sulfur</keyword>
<dbReference type="Gene3D" id="3.40.50.80">
    <property type="entry name" value="Nucleotide-binding domain of ferredoxin-NADP reductase (FNR) module"/>
    <property type="match status" value="1"/>
</dbReference>
<reference evidence="18" key="1">
    <citation type="submission" date="2022-01" db="EMBL/GenBank/DDBJ databases">
        <authorList>
            <person name="Jo J.-H."/>
            <person name="Im W.-T."/>
        </authorList>
    </citation>
    <scope>NUCLEOTIDE SEQUENCE</scope>
    <source>
        <strain evidence="18">I2-34</strain>
    </source>
</reference>
<evidence type="ECO:0000256" key="2">
    <source>
        <dbReference type="ARBA" id="ARBA00006401"/>
    </source>
</evidence>
<sequence length="400" mass="44105">MLSEKSLRIIELTLPLVGSRIEEITPKFYARLFAAHPELLDGMFNRSNQRPRVTGRHSDEKTQLSGRQQQALAGSIAVFAAHLVDSPDTLPEQMLTHIANKHGSLGVTEEQYQVVYEHLFAAIAEDLEGVLTPDMATAWTEVYWLMAHALIKLEKGLYNEQANDKMWTPWRVVDKRPAGLHAVTLTLEPADNTPATPAHAGQYVGVKVPVDDGTRQVRQYSLSADAGTRRIITVKLIEGGEVSPILYQRVQTGDTLELSNPFGEITLKDDGGPVVLASAGIGCAHTASILRSVAAQETDRDILVLHADTRLENWALRNQMIDDVASLDSATLHLWLEQPEGDARPGFMSLREVELPDDATLYLCGPVAFMKKIRHEAIDSGIPAARIHYELFGPDTWLAG</sequence>
<keyword evidence="19" id="KW-1185">Reference proteome</keyword>
<evidence type="ECO:0000256" key="11">
    <source>
        <dbReference type="ARBA" id="ARBA00023027"/>
    </source>
</evidence>
<keyword evidence="8" id="KW-0521">NADP</keyword>